<dbReference type="Pfam" id="PF12073">
    <property type="entry name" value="DUF3553"/>
    <property type="match status" value="1"/>
</dbReference>
<dbReference type="EMBL" id="BMLP01000001">
    <property type="protein sequence ID" value="GGO26502.1"/>
    <property type="molecule type" value="Genomic_DNA"/>
</dbReference>
<reference evidence="1 2" key="1">
    <citation type="journal article" date="2014" name="Int. J. Syst. Evol. Microbiol.">
        <title>Complete genome sequence of Corynebacterium casei LMG S-19264T (=DSM 44701T), isolated from a smear-ripened cheese.</title>
        <authorList>
            <consortium name="US DOE Joint Genome Institute (JGI-PGF)"/>
            <person name="Walter F."/>
            <person name="Albersmeier A."/>
            <person name="Kalinowski J."/>
            <person name="Ruckert C."/>
        </authorList>
    </citation>
    <scope>NUCLEOTIDE SEQUENCE [LARGE SCALE GENOMIC DNA]</scope>
    <source>
        <strain evidence="1 2">CGMCC 1.7029</strain>
    </source>
</reference>
<keyword evidence="2" id="KW-1185">Reference proteome</keyword>
<gene>
    <name evidence="1" type="ORF">GCM10010991_07270</name>
</gene>
<dbReference type="RefSeq" id="WP_146285503.1">
    <property type="nucleotide sequence ID" value="NZ_BMLP01000001.1"/>
</dbReference>
<dbReference type="Proteomes" id="UP000598196">
    <property type="component" value="Unassembled WGS sequence"/>
</dbReference>
<dbReference type="AlphaFoldDB" id="A0A917YJW0"/>
<proteinExistence type="predicted"/>
<evidence type="ECO:0000313" key="2">
    <source>
        <dbReference type="Proteomes" id="UP000598196"/>
    </source>
</evidence>
<dbReference type="InterPro" id="IPR021938">
    <property type="entry name" value="DUF3553"/>
</dbReference>
<sequence>MSLGLNALLEPGMLVRHPQEPEWGLGQVQSNIGNRITVNFEHCGKIVIDGSQVMLMRVFDT</sequence>
<name>A0A917YJW0_9RHOB</name>
<accession>A0A917YJW0</accession>
<dbReference type="OrthoDB" id="7361229at2"/>
<comment type="caution">
    <text evidence="1">The sequence shown here is derived from an EMBL/GenBank/DDBJ whole genome shotgun (WGS) entry which is preliminary data.</text>
</comment>
<protein>
    <submittedName>
        <fullName evidence="1">DUF3553 domain-containing protein</fullName>
    </submittedName>
</protein>
<evidence type="ECO:0000313" key="1">
    <source>
        <dbReference type="EMBL" id="GGO26502.1"/>
    </source>
</evidence>
<organism evidence="1 2">
    <name type="scientific">Gemmobacter aquaticus</name>
    <dbReference type="NCBI Taxonomy" id="490185"/>
    <lineage>
        <taxon>Bacteria</taxon>
        <taxon>Pseudomonadati</taxon>
        <taxon>Pseudomonadota</taxon>
        <taxon>Alphaproteobacteria</taxon>
        <taxon>Rhodobacterales</taxon>
        <taxon>Paracoccaceae</taxon>
        <taxon>Gemmobacter</taxon>
    </lineage>
</organism>